<accession>A0A8T4GW87</accession>
<protein>
    <submittedName>
        <fullName evidence="1">Uncharacterized protein</fullName>
    </submittedName>
</protein>
<dbReference type="Proteomes" id="UP000823736">
    <property type="component" value="Unassembled WGS sequence"/>
</dbReference>
<name>A0A8T4GW87_9EURY</name>
<sequence>MSALSEEETLICEFCGFPILDPEQECAALDDGRCEP</sequence>
<keyword evidence="2" id="KW-1185">Reference proteome</keyword>
<dbReference type="AlphaFoldDB" id="A0A8T4GW87"/>
<organism evidence="1 2">
    <name type="scientific">Halolamina salifodinae</name>
    <dbReference type="NCBI Taxonomy" id="1202767"/>
    <lineage>
        <taxon>Archaea</taxon>
        <taxon>Methanobacteriati</taxon>
        <taxon>Methanobacteriota</taxon>
        <taxon>Stenosarchaea group</taxon>
        <taxon>Halobacteria</taxon>
        <taxon>Halobacteriales</taxon>
        <taxon>Haloferacaceae</taxon>
    </lineage>
</organism>
<reference evidence="1" key="1">
    <citation type="submission" date="2021-03" db="EMBL/GenBank/DDBJ databases">
        <title>Genomic Encyclopedia of Type Strains, Phase IV (KMG-IV): sequencing the most valuable type-strain genomes for metagenomic binning, comparative biology and taxonomic classification.</title>
        <authorList>
            <person name="Goeker M."/>
        </authorList>
    </citation>
    <scope>NUCLEOTIDE SEQUENCE</scope>
    <source>
        <strain evidence="1">DSM 26232</strain>
    </source>
</reference>
<evidence type="ECO:0000313" key="2">
    <source>
        <dbReference type="Proteomes" id="UP000823736"/>
    </source>
</evidence>
<evidence type="ECO:0000313" key="1">
    <source>
        <dbReference type="EMBL" id="MBP1987257.1"/>
    </source>
</evidence>
<dbReference type="EMBL" id="JAGGLC010000003">
    <property type="protein sequence ID" value="MBP1987257.1"/>
    <property type="molecule type" value="Genomic_DNA"/>
</dbReference>
<comment type="caution">
    <text evidence="1">The sequence shown here is derived from an EMBL/GenBank/DDBJ whole genome shotgun (WGS) entry which is preliminary data.</text>
</comment>
<proteinExistence type="predicted"/>
<gene>
    <name evidence="1" type="ORF">J2753_001755</name>
</gene>